<keyword evidence="2" id="KW-1185">Reference proteome</keyword>
<feature type="non-terminal residue" evidence="1">
    <location>
        <position position="1"/>
    </location>
</feature>
<name>A0A091HLK0_BUCRH</name>
<feature type="non-terminal residue" evidence="1">
    <location>
        <position position="51"/>
    </location>
</feature>
<reference evidence="1 2" key="1">
    <citation type="submission" date="2014-04" db="EMBL/GenBank/DDBJ databases">
        <title>Genome evolution of avian class.</title>
        <authorList>
            <person name="Zhang G."/>
            <person name="Li C."/>
        </authorList>
    </citation>
    <scope>NUCLEOTIDE SEQUENCE [LARGE SCALE GENOMIC DNA]</scope>
    <source>
        <strain evidence="1">BGI_N320</strain>
    </source>
</reference>
<gene>
    <name evidence="1" type="ORF">N320_12451</name>
</gene>
<organism evidence="1 2">
    <name type="scientific">Buceros rhinoceros silvestris</name>
    <dbReference type="NCBI Taxonomy" id="175836"/>
    <lineage>
        <taxon>Eukaryota</taxon>
        <taxon>Metazoa</taxon>
        <taxon>Chordata</taxon>
        <taxon>Craniata</taxon>
        <taxon>Vertebrata</taxon>
        <taxon>Euteleostomi</taxon>
        <taxon>Archelosauria</taxon>
        <taxon>Archosauria</taxon>
        <taxon>Dinosauria</taxon>
        <taxon>Saurischia</taxon>
        <taxon>Theropoda</taxon>
        <taxon>Coelurosauria</taxon>
        <taxon>Aves</taxon>
        <taxon>Neognathae</taxon>
        <taxon>Neoaves</taxon>
        <taxon>Telluraves</taxon>
        <taxon>Coraciimorphae</taxon>
        <taxon>Bucerotiformes</taxon>
        <taxon>Bucerotidae</taxon>
        <taxon>Buceros</taxon>
    </lineage>
</organism>
<dbReference type="AlphaFoldDB" id="A0A091HLK0"/>
<accession>A0A091HLK0</accession>
<dbReference type="Proteomes" id="UP000054064">
    <property type="component" value="Unassembled WGS sequence"/>
</dbReference>
<evidence type="ECO:0000313" key="2">
    <source>
        <dbReference type="Proteomes" id="UP000054064"/>
    </source>
</evidence>
<sequence>NGNKLEHGKFCLNMRGNFFTLRVAECWNRLPREIVESHSLEILKTCLDVIL</sequence>
<dbReference type="EMBL" id="KL516591">
    <property type="protein sequence ID" value="KFO88213.1"/>
    <property type="molecule type" value="Genomic_DNA"/>
</dbReference>
<protein>
    <submittedName>
        <fullName evidence="1">Uncharacterized protein</fullName>
    </submittedName>
</protein>
<proteinExistence type="predicted"/>
<evidence type="ECO:0000313" key="1">
    <source>
        <dbReference type="EMBL" id="KFO88213.1"/>
    </source>
</evidence>